<accession>A0A9Q5ZDQ8</accession>
<gene>
    <name evidence="7" type="ORF">VF08_11155</name>
</gene>
<dbReference type="InterPro" id="IPR019775">
    <property type="entry name" value="WD40_repeat_CS"/>
</dbReference>
<dbReference type="SUPFAM" id="SSF55729">
    <property type="entry name" value="Acyl-CoA N-acyltransferases (Nat)"/>
    <property type="match status" value="1"/>
</dbReference>
<feature type="transmembrane region" description="Helical" evidence="5">
    <location>
        <begin position="89"/>
        <end position="113"/>
    </location>
</feature>
<evidence type="ECO:0000256" key="4">
    <source>
        <dbReference type="PROSITE-ProRule" id="PRU00221"/>
    </source>
</evidence>
<dbReference type="InterPro" id="IPR036322">
    <property type="entry name" value="WD40_repeat_dom_sf"/>
</dbReference>
<evidence type="ECO:0000259" key="6">
    <source>
        <dbReference type="PROSITE" id="PS51186"/>
    </source>
</evidence>
<dbReference type="RefSeq" id="WP_099068407.1">
    <property type="nucleotide sequence ID" value="NZ_LAHD01000025.1"/>
</dbReference>
<evidence type="ECO:0000256" key="3">
    <source>
        <dbReference type="ARBA" id="ARBA00026184"/>
    </source>
</evidence>
<dbReference type="GO" id="GO:0016747">
    <property type="term" value="F:acyltransferase activity, transferring groups other than amino-acyl groups"/>
    <property type="evidence" value="ECO:0007669"/>
    <property type="project" value="InterPro"/>
</dbReference>
<sequence>MSSSEKPSSGYSFRKGTVAELQAHNSKYSGWIFLLISILGIVLCIRTVLDIFVKRLEINYKAYLFEYGKPPNHFFDWQIISSAVSPSDFFVFLYMGSAVALVFGIYILSAYLMSRNYTNDKVWFVEYQKQIVGWAFFVVRKKYNILSNIYIAPKHRYQGVGSLLLWNCLENVSLPVYLVYLPHLKLFYKRFGFVALPKKDKPKELQLYQLPAMVLLQPPIPIGEHQSTSLPLPPGISIRPFQDVKEQWQIYKTFWHRQRFRKSLLYILTVLALMASVSFVVISLTLSFIKALLGLTWIAEFDYSLLDLPVSGIAIALWFMSLYFIFNRFIFTWQELIIEKDKRPIGYVHFGKNANCSILFNLHIEPQYQPQEMTRLLLARIQLQITLPLYCLGWRQDKQFYNGLGFISANRQELPLEFKILQLSEQVYLKLTFQAATNISNQLPEAIAAISANQTIHPANPPVKKSRDRKWFLIVDVVIFLVMYMLTPLWQIPQIYADSQQQAPKNDISTHTPAIPAWKIPEHIGVLAIAPDNQTLISGNWENKIQVWDINSKSLQQTLSLFSGKIQSIAVSPDNQTLVVGTSTGVIEKWNYKSITLDKTFSPGHLGEVQALNISADAQTLVTGSMNDAVVKVWNLPQGKLQQQVNTRGYVLSLALSKDNQNLYIGSLGGVKIWDLRQQKFIQSWAAHSLGVEVIALSADGKLIITGGMDRQELSTIWMVKVWDAQSLKLLKTLPGYSSSLNSLTITPDSQTIIFNDCCSTNLWNWMNDKYISDVDGLKHDAVLSPDGANLIGAASDRQTITIKNLNSLLPSNSNQ</sequence>
<evidence type="ECO:0000313" key="7">
    <source>
        <dbReference type="EMBL" id="PHK04514.1"/>
    </source>
</evidence>
<comment type="caution">
    <text evidence="7">The sequence shown here is derived from an EMBL/GenBank/DDBJ whole genome shotgun (WGS) entry which is preliminary data.</text>
</comment>
<keyword evidence="5" id="KW-0472">Membrane</keyword>
<dbReference type="CDD" id="cd00200">
    <property type="entry name" value="WD40"/>
    <property type="match status" value="1"/>
</dbReference>
<evidence type="ECO:0000256" key="1">
    <source>
        <dbReference type="ARBA" id="ARBA00022574"/>
    </source>
</evidence>
<dbReference type="PROSITE" id="PS51186">
    <property type="entry name" value="GNAT"/>
    <property type="match status" value="1"/>
</dbReference>
<keyword evidence="2" id="KW-0677">Repeat</keyword>
<dbReference type="PANTHER" id="PTHR22848">
    <property type="entry name" value="WD40 REPEAT PROTEIN"/>
    <property type="match status" value="1"/>
</dbReference>
<protein>
    <recommendedName>
        <fullName evidence="3">WD40 repeat-containing protein SMU1</fullName>
    </recommendedName>
</protein>
<evidence type="ECO:0000256" key="2">
    <source>
        <dbReference type="ARBA" id="ARBA00022737"/>
    </source>
</evidence>
<dbReference type="PROSITE" id="PS50082">
    <property type="entry name" value="WD_REPEATS_2"/>
    <property type="match status" value="2"/>
</dbReference>
<feature type="transmembrane region" description="Helical" evidence="5">
    <location>
        <begin position="264"/>
        <end position="288"/>
    </location>
</feature>
<dbReference type="GeneID" id="57091717"/>
<feature type="transmembrane region" description="Helical" evidence="5">
    <location>
        <begin position="471"/>
        <end position="490"/>
    </location>
</feature>
<organism evidence="7 8">
    <name type="scientific">Nostoc linckia z8</name>
    <dbReference type="NCBI Taxonomy" id="1628746"/>
    <lineage>
        <taxon>Bacteria</taxon>
        <taxon>Bacillati</taxon>
        <taxon>Cyanobacteriota</taxon>
        <taxon>Cyanophyceae</taxon>
        <taxon>Nostocales</taxon>
        <taxon>Nostocaceae</taxon>
        <taxon>Nostoc</taxon>
    </lineage>
</organism>
<dbReference type="PROSITE" id="PS00678">
    <property type="entry name" value="WD_REPEATS_1"/>
    <property type="match status" value="1"/>
</dbReference>
<feature type="transmembrane region" description="Helical" evidence="5">
    <location>
        <begin position="308"/>
        <end position="326"/>
    </location>
</feature>
<dbReference type="Proteomes" id="UP000222310">
    <property type="component" value="Unassembled WGS sequence"/>
</dbReference>
<evidence type="ECO:0000256" key="5">
    <source>
        <dbReference type="SAM" id="Phobius"/>
    </source>
</evidence>
<dbReference type="InterPro" id="IPR000182">
    <property type="entry name" value="GNAT_dom"/>
</dbReference>
<dbReference type="Gene3D" id="3.40.630.30">
    <property type="match status" value="1"/>
</dbReference>
<feature type="domain" description="N-acetyltransferase" evidence="6">
    <location>
        <begin position="79"/>
        <end position="221"/>
    </location>
</feature>
<dbReference type="SUPFAM" id="SSF50978">
    <property type="entry name" value="WD40 repeat-like"/>
    <property type="match status" value="1"/>
</dbReference>
<dbReference type="CDD" id="cd04301">
    <property type="entry name" value="NAT_SF"/>
    <property type="match status" value="1"/>
</dbReference>
<dbReference type="Pfam" id="PF00400">
    <property type="entry name" value="WD40"/>
    <property type="match status" value="3"/>
</dbReference>
<keyword evidence="5" id="KW-0812">Transmembrane</keyword>
<dbReference type="GO" id="GO:0000398">
    <property type="term" value="P:mRNA splicing, via spliceosome"/>
    <property type="evidence" value="ECO:0007669"/>
    <property type="project" value="InterPro"/>
</dbReference>
<dbReference type="InterPro" id="IPR015943">
    <property type="entry name" value="WD40/YVTN_repeat-like_dom_sf"/>
</dbReference>
<dbReference type="Pfam" id="PF13508">
    <property type="entry name" value="Acetyltransf_7"/>
    <property type="match status" value="1"/>
</dbReference>
<dbReference type="AlphaFoldDB" id="A0A9Q5ZDQ8"/>
<keyword evidence="1 4" id="KW-0853">WD repeat</keyword>
<feature type="repeat" description="WD" evidence="4">
    <location>
        <begin position="527"/>
        <end position="558"/>
    </location>
</feature>
<reference evidence="7 8" key="1">
    <citation type="submission" date="2015-02" db="EMBL/GenBank/DDBJ databases">
        <title>Nostoc linckia genome annotation.</title>
        <authorList>
            <person name="Zhou Z."/>
        </authorList>
    </citation>
    <scope>NUCLEOTIDE SEQUENCE [LARGE SCALE GENOMIC DNA]</scope>
    <source>
        <strain evidence="8">z8</strain>
    </source>
</reference>
<dbReference type="InterPro" id="IPR016181">
    <property type="entry name" value="Acyl_CoA_acyltransferase"/>
</dbReference>
<dbReference type="InterPro" id="IPR045184">
    <property type="entry name" value="SMU1"/>
</dbReference>
<dbReference type="Gene3D" id="2.130.10.10">
    <property type="entry name" value="YVTN repeat-like/Quinoprotein amine dehydrogenase"/>
    <property type="match status" value="2"/>
</dbReference>
<name>A0A9Q5ZDQ8_NOSLI</name>
<proteinExistence type="predicted"/>
<dbReference type="EMBL" id="LAHD01000025">
    <property type="protein sequence ID" value="PHK04514.1"/>
    <property type="molecule type" value="Genomic_DNA"/>
</dbReference>
<dbReference type="SMART" id="SM00320">
    <property type="entry name" value="WD40"/>
    <property type="match status" value="6"/>
</dbReference>
<dbReference type="InterPro" id="IPR001680">
    <property type="entry name" value="WD40_rpt"/>
</dbReference>
<keyword evidence="5" id="KW-1133">Transmembrane helix</keyword>
<feature type="transmembrane region" description="Helical" evidence="5">
    <location>
        <begin position="31"/>
        <end position="53"/>
    </location>
</feature>
<evidence type="ECO:0000313" key="8">
    <source>
        <dbReference type="Proteomes" id="UP000222310"/>
    </source>
</evidence>
<feature type="repeat" description="WD" evidence="4">
    <location>
        <begin position="602"/>
        <end position="644"/>
    </location>
</feature>